<proteinExistence type="predicted"/>
<dbReference type="EMBL" id="BPWL01000005">
    <property type="protein sequence ID" value="GJJ10785.1"/>
    <property type="molecule type" value="Genomic_DNA"/>
</dbReference>
<evidence type="ECO:0008006" key="4">
    <source>
        <dbReference type="Google" id="ProtNLM"/>
    </source>
</evidence>
<evidence type="ECO:0000256" key="1">
    <source>
        <dbReference type="SAM" id="MobiDB-lite"/>
    </source>
</evidence>
<dbReference type="AlphaFoldDB" id="A0AAV5A8Z0"/>
<protein>
    <recommendedName>
        <fullName evidence="4">F-box domain-containing protein</fullName>
    </recommendedName>
</protein>
<feature type="compositionally biased region" description="Polar residues" evidence="1">
    <location>
        <begin position="26"/>
        <end position="35"/>
    </location>
</feature>
<sequence length="778" mass="88958">MEKSLEIRNPSEQFALSSPHVVDLQKSPSSTASTSRQLYSHTLTWQQISPRVVGRPTQPPQINTPVQCVQIQQPPTSACRLEPYVGRKNGPSSSNMELSACRQSLDLEMSCNTEKTARGTTISSEGNIRSNYSKQNNTQTLDNTSTKYSPKRGEGLEWAKRILASCMPPQRPSPYCKEEVHQAYRAAVKRVIGILAIEPKIWKALSRMPHCLHYRGHILRPPITPYPPRNIEDDCLQMSLPSYKRSFPERPSPLRQSWVPISSSNHIAQSPIRTLAEDTSQLLPNRKRKREEDSESSMKLPAELLAAIADNVTGTSDLLSLGLTCKYLATTIFRFNLFYHTISGPLEQSSLWVYLIMNPRISRYIRRLQITKEEIANPKMRLRLPVDVGVNHPYKKPDNVVLLLWSYELFARALRQMVNLKAFEWSYNKTPIFANSGMGKEFSNLRILERVIQPQVPLNLSNASCDYISLFDTPVDPLDCGRSVVNFLTTCLRLKYLNLRINRQDFAHDLISLCRWPKLKVLLLSITRDYSERPTEELIEDFIRFHSDIISLKWHILFNNFIPLAILSLHPNSLPHLQALDGDDDSVRSIITNSCISPRPLKKIIGFPADRISWNQPEPTFQGVCKSSLRIVTIPVTSLAQLTSFAALFPNVECLNIMGSNMTKSASWPLSIFPLEGMNPTRDILTLFKKLRVVLGVRFQSYLCEPTLKIEGKDYTLFQMLFPHLEFCGVEDEDGIVITYRGSTHIEYDWFEVPLVPDRFLGRERDFTIREEYDRFTL</sequence>
<evidence type="ECO:0000313" key="2">
    <source>
        <dbReference type="EMBL" id="GJJ10785.1"/>
    </source>
</evidence>
<accession>A0AAV5A8Z0</accession>
<keyword evidence="3" id="KW-1185">Reference proteome</keyword>
<organism evidence="2 3">
    <name type="scientific">Clathrus columnatus</name>
    <dbReference type="NCBI Taxonomy" id="1419009"/>
    <lineage>
        <taxon>Eukaryota</taxon>
        <taxon>Fungi</taxon>
        <taxon>Dikarya</taxon>
        <taxon>Basidiomycota</taxon>
        <taxon>Agaricomycotina</taxon>
        <taxon>Agaricomycetes</taxon>
        <taxon>Phallomycetidae</taxon>
        <taxon>Phallales</taxon>
        <taxon>Clathraceae</taxon>
        <taxon>Clathrus</taxon>
    </lineage>
</organism>
<reference evidence="2" key="1">
    <citation type="submission" date="2021-10" db="EMBL/GenBank/DDBJ databases">
        <title>De novo Genome Assembly of Clathrus columnatus (Basidiomycota, Fungi) Using Illumina and Nanopore Sequence Data.</title>
        <authorList>
            <person name="Ogiso-Tanaka E."/>
            <person name="Itagaki H."/>
            <person name="Hosoya T."/>
            <person name="Hosaka K."/>
        </authorList>
    </citation>
    <scope>NUCLEOTIDE SEQUENCE</scope>
    <source>
        <strain evidence="2">MO-923</strain>
    </source>
</reference>
<feature type="region of interest" description="Disordered" evidence="1">
    <location>
        <begin position="278"/>
        <end position="297"/>
    </location>
</feature>
<evidence type="ECO:0000313" key="3">
    <source>
        <dbReference type="Proteomes" id="UP001050691"/>
    </source>
</evidence>
<feature type="region of interest" description="Disordered" evidence="1">
    <location>
        <begin position="116"/>
        <end position="149"/>
    </location>
</feature>
<feature type="compositionally biased region" description="Polar residues" evidence="1">
    <location>
        <begin position="116"/>
        <end position="148"/>
    </location>
</feature>
<dbReference type="Proteomes" id="UP001050691">
    <property type="component" value="Unassembled WGS sequence"/>
</dbReference>
<comment type="caution">
    <text evidence="2">The sequence shown here is derived from an EMBL/GenBank/DDBJ whole genome shotgun (WGS) entry which is preliminary data.</text>
</comment>
<gene>
    <name evidence="2" type="ORF">Clacol_005013</name>
</gene>
<name>A0AAV5A8Z0_9AGAM</name>
<feature type="region of interest" description="Disordered" evidence="1">
    <location>
        <begin position="1"/>
        <end position="35"/>
    </location>
</feature>